<dbReference type="PROSITE" id="PS50011">
    <property type="entry name" value="PROTEIN_KINASE_DOM"/>
    <property type="match status" value="1"/>
</dbReference>
<dbReference type="SMART" id="SM00028">
    <property type="entry name" value="TPR"/>
    <property type="match status" value="5"/>
</dbReference>
<feature type="domain" description="Protein kinase" evidence="7">
    <location>
        <begin position="77"/>
        <end position="371"/>
    </location>
</feature>
<dbReference type="PROSITE" id="PS00107">
    <property type="entry name" value="PROTEIN_KINASE_ATP"/>
    <property type="match status" value="1"/>
</dbReference>
<keyword evidence="3 8" id="KW-0418">Kinase</keyword>
<evidence type="ECO:0000256" key="4">
    <source>
        <dbReference type="ARBA" id="ARBA00022840"/>
    </source>
</evidence>
<dbReference type="RefSeq" id="WP_057944977.1">
    <property type="nucleotide sequence ID" value="NZ_CP011131.1"/>
</dbReference>
<dbReference type="InterPro" id="IPR011009">
    <property type="entry name" value="Kinase-like_dom_sf"/>
</dbReference>
<evidence type="ECO:0000256" key="5">
    <source>
        <dbReference type="PROSITE-ProRule" id="PRU10141"/>
    </source>
</evidence>
<dbReference type="EMBL" id="CP093547">
    <property type="protein sequence ID" value="UNP29508.1"/>
    <property type="molecule type" value="Genomic_DNA"/>
</dbReference>
<keyword evidence="2 5" id="KW-0547">Nucleotide-binding</keyword>
<name>A0ABY3XA79_9GAMM</name>
<evidence type="ECO:0000259" key="7">
    <source>
        <dbReference type="PROSITE" id="PS50011"/>
    </source>
</evidence>
<gene>
    <name evidence="8" type="ORF">MOV92_24105</name>
</gene>
<dbReference type="PROSITE" id="PS00108">
    <property type="entry name" value="PROTEIN_KINASE_ST"/>
    <property type="match status" value="1"/>
</dbReference>
<dbReference type="InterPro" id="IPR019734">
    <property type="entry name" value="TPR_rpt"/>
</dbReference>
<reference evidence="8 9" key="1">
    <citation type="submission" date="2022-03" db="EMBL/GenBank/DDBJ databases">
        <title>Complete genome sequence of Lysobacter capsici VKM B-2533 and Lysobacter gummosus 10.1.1, promising sources of lytic agents.</title>
        <authorList>
            <person name="Tarlachkov S.V."/>
            <person name="Kudryakova I.V."/>
            <person name="Afoshin A.S."/>
            <person name="Leontyevskaya E.A."/>
            <person name="Leontyevskaya N.V."/>
        </authorList>
    </citation>
    <scope>NUCLEOTIDE SEQUENCE [LARGE SCALE GENOMIC DNA]</scope>
    <source>
        <strain evidence="8 9">10.1.1</strain>
    </source>
</reference>
<dbReference type="CDD" id="cd14014">
    <property type="entry name" value="STKc_PknB_like"/>
    <property type="match status" value="1"/>
</dbReference>
<keyword evidence="6" id="KW-1133">Transmembrane helix</keyword>
<keyword evidence="1" id="KW-0808">Transferase</keyword>
<accession>A0ABY3XA79</accession>
<feature type="transmembrane region" description="Helical" evidence="6">
    <location>
        <begin position="390"/>
        <end position="411"/>
    </location>
</feature>
<keyword evidence="9" id="KW-1185">Reference proteome</keyword>
<dbReference type="Gene3D" id="1.10.510.10">
    <property type="entry name" value="Transferase(Phosphotransferase) domain 1"/>
    <property type="match status" value="1"/>
</dbReference>
<keyword evidence="6" id="KW-0812">Transmembrane</keyword>
<dbReference type="PANTHER" id="PTHR43289">
    <property type="entry name" value="MITOGEN-ACTIVATED PROTEIN KINASE KINASE KINASE 20-RELATED"/>
    <property type="match status" value="1"/>
</dbReference>
<dbReference type="SMART" id="SM00220">
    <property type="entry name" value="S_TKc"/>
    <property type="match status" value="1"/>
</dbReference>
<dbReference type="Pfam" id="PF13424">
    <property type="entry name" value="TPR_12"/>
    <property type="match status" value="2"/>
</dbReference>
<evidence type="ECO:0000256" key="2">
    <source>
        <dbReference type="ARBA" id="ARBA00022741"/>
    </source>
</evidence>
<evidence type="ECO:0000313" key="9">
    <source>
        <dbReference type="Proteomes" id="UP000829194"/>
    </source>
</evidence>
<sequence length="943" mass="104456">MDAERWQRLSPLLDALLELDPVARAERLRELGADDPSLAADLAGLIALEEGHEDFLSEPLVTPQASGMRPGVEVGSYRLESLLGEGGMGQVWLASRADGLYQRRVALKLLRPGLADTNLRTRFTRERQILARLAHPHIARLLDAGVTREGLPYLALEYVEGEPITDYCRNQRTPLDKRLRMFQQICDAVSHAHANLIVHRDLKPSNIMVTPGGDVRLLDFGIAKLLDSSDVPLPEQTRTGARAFTLHYAAPEQVRGEPVTTMTDVYSLGVVLYELLTDAKPYKLKRQTDAEWEEAILAADPMRPSQAVLRYADASDADIDPVSLRRLGRQLSGDLDNIVLKTLAKRPEQRYPSVEALSLDLQRFESGRPVLARAQSLRYRFNKYVARHRWALATAALVAVVLSAALGIVAWQAREAVAEAARAQAMQDFMVGLFESARGTPEGEALDLRGLLDASVARGNRELARQPRARAELFGVIARLRTSLGDYNEARALLERQTSIMASADDIPDSLRLESMTQRGKVLRLLNLPRNCAALMQPALDLARREQSQLPLQSSEFYSELGRCRRANGERQGARQLFERSLAIRREMLENTDAGEVENLMDLASLQADAGQSREALQGFEHARRRLQQRVGDRHPLQVEIGRSLAALRRDLGQLGDAERDASEALAIALEVNGAQHPATLAVRLQLAELHVDQGQYAQAQTEFELIRGLLTQRLGPDHLELASVRNALGLIAWERGDLDRALGELDRAIAIVRQHRLPAVQSDRLAELLFNQAVVLHEAGRDTEARSVLEQTRNLRIRRFGPEHGSVGDTERVLGDVELALGEPERALPRLQRALQLTRAAYGERHPRTRHAELDLARAEAGSGDSAAIAHLDSLAELPTTNEDLRTLGWRAQAYAAQARCVGTQRGQARAKLDALLRTVAEARPDGSEVGREVQAIRDACE</sequence>
<evidence type="ECO:0000256" key="1">
    <source>
        <dbReference type="ARBA" id="ARBA00022679"/>
    </source>
</evidence>
<dbReference type="InterPro" id="IPR011990">
    <property type="entry name" value="TPR-like_helical_dom_sf"/>
</dbReference>
<dbReference type="Proteomes" id="UP000829194">
    <property type="component" value="Chromosome"/>
</dbReference>
<dbReference type="SUPFAM" id="SSF56112">
    <property type="entry name" value="Protein kinase-like (PK-like)"/>
    <property type="match status" value="1"/>
</dbReference>
<dbReference type="Pfam" id="PF00069">
    <property type="entry name" value="Pkinase"/>
    <property type="match status" value="1"/>
</dbReference>
<organism evidence="8 9">
    <name type="scientific">Lysobacter gummosus</name>
    <dbReference type="NCBI Taxonomy" id="262324"/>
    <lineage>
        <taxon>Bacteria</taxon>
        <taxon>Pseudomonadati</taxon>
        <taxon>Pseudomonadota</taxon>
        <taxon>Gammaproteobacteria</taxon>
        <taxon>Lysobacterales</taxon>
        <taxon>Lysobacteraceae</taxon>
        <taxon>Lysobacter</taxon>
    </lineage>
</organism>
<feature type="binding site" evidence="5">
    <location>
        <position position="108"/>
    </location>
    <ligand>
        <name>ATP</name>
        <dbReference type="ChEBI" id="CHEBI:30616"/>
    </ligand>
</feature>
<keyword evidence="4 5" id="KW-0067">ATP-binding</keyword>
<dbReference type="SUPFAM" id="SSF48452">
    <property type="entry name" value="TPR-like"/>
    <property type="match status" value="3"/>
</dbReference>
<dbReference type="InterPro" id="IPR008271">
    <property type="entry name" value="Ser/Thr_kinase_AS"/>
</dbReference>
<evidence type="ECO:0000256" key="3">
    <source>
        <dbReference type="ARBA" id="ARBA00022777"/>
    </source>
</evidence>
<dbReference type="Pfam" id="PF13374">
    <property type="entry name" value="TPR_10"/>
    <property type="match status" value="2"/>
</dbReference>
<dbReference type="InterPro" id="IPR000719">
    <property type="entry name" value="Prot_kinase_dom"/>
</dbReference>
<dbReference type="InterPro" id="IPR017441">
    <property type="entry name" value="Protein_kinase_ATP_BS"/>
</dbReference>
<protein>
    <submittedName>
        <fullName evidence="8">Serine/threonine-protein kinase</fullName>
    </submittedName>
</protein>
<dbReference type="Gene3D" id="3.30.200.20">
    <property type="entry name" value="Phosphorylase Kinase, domain 1"/>
    <property type="match status" value="1"/>
</dbReference>
<keyword evidence="6" id="KW-0472">Membrane</keyword>
<evidence type="ECO:0000256" key="6">
    <source>
        <dbReference type="SAM" id="Phobius"/>
    </source>
</evidence>
<dbReference type="PANTHER" id="PTHR43289:SF34">
    <property type="entry name" value="SERINE_THREONINE-PROTEIN KINASE YBDM-RELATED"/>
    <property type="match status" value="1"/>
</dbReference>
<dbReference type="GO" id="GO:0016301">
    <property type="term" value="F:kinase activity"/>
    <property type="evidence" value="ECO:0007669"/>
    <property type="project" value="UniProtKB-KW"/>
</dbReference>
<evidence type="ECO:0000313" key="8">
    <source>
        <dbReference type="EMBL" id="UNP29508.1"/>
    </source>
</evidence>
<dbReference type="Gene3D" id="1.25.40.10">
    <property type="entry name" value="Tetratricopeptide repeat domain"/>
    <property type="match status" value="3"/>
</dbReference>
<proteinExistence type="predicted"/>